<dbReference type="Pfam" id="PF07654">
    <property type="entry name" value="C1-set"/>
    <property type="match status" value="1"/>
</dbReference>
<keyword evidence="11" id="KW-1185">Reference proteome</keyword>
<sequence length="117" mass="13270">MKTCVFSALCLAAVFLSLDAKNAAPHVQIYSRNPAFYDEKNVLICHMAGFQPPQISVQLLKNGVEIPDTNLTELAFEGKWQYYLTRSISFTPKQGERYTCQVTHLDKTTTHEWGIDD</sequence>
<dbReference type="GO" id="GO:0042612">
    <property type="term" value="C:MHC class I protein complex"/>
    <property type="evidence" value="ECO:0007669"/>
    <property type="project" value="UniProtKB-KW"/>
</dbReference>
<dbReference type="InterPro" id="IPR003006">
    <property type="entry name" value="Ig/MHC_CS"/>
</dbReference>
<feature type="chain" id="PRO_5040425918" description="Beta-2-microglobulin" evidence="8">
    <location>
        <begin position="24"/>
        <end position="117"/>
    </location>
</feature>
<evidence type="ECO:0000256" key="2">
    <source>
        <dbReference type="ARBA" id="ARBA00009564"/>
    </source>
</evidence>
<keyword evidence="8" id="KW-0732">Signal</keyword>
<evidence type="ECO:0000256" key="1">
    <source>
        <dbReference type="ARBA" id="ARBA00004613"/>
    </source>
</evidence>
<dbReference type="GO" id="GO:0002474">
    <property type="term" value="P:antigen processing and presentation of peptide antigen via MHC class I"/>
    <property type="evidence" value="ECO:0007669"/>
    <property type="project" value="UniProtKB-KW"/>
</dbReference>
<feature type="signal peptide" evidence="8">
    <location>
        <begin position="1"/>
        <end position="23"/>
    </location>
</feature>
<keyword evidence="4" id="KW-0490">MHC I</keyword>
<dbReference type="PANTHER" id="PTHR19944:SF62">
    <property type="entry name" value="BETA-2-MICROGLOBULIN"/>
    <property type="match status" value="1"/>
</dbReference>
<dbReference type="EMBL" id="JANIIK010000036">
    <property type="protein sequence ID" value="KAJ3612290.1"/>
    <property type="molecule type" value="Genomic_DNA"/>
</dbReference>
<reference evidence="10" key="1">
    <citation type="submission" date="2022-07" db="EMBL/GenBank/DDBJ databases">
        <title>Chromosome-level genome of Muraenolepis orangiensis.</title>
        <authorList>
            <person name="Kim J."/>
        </authorList>
    </citation>
    <scope>NUCLEOTIDE SEQUENCE</scope>
    <source>
        <strain evidence="10">KU_S4_2022</strain>
        <tissue evidence="10">Muscle</tissue>
    </source>
</reference>
<keyword evidence="6" id="KW-0391">Immunity</keyword>
<dbReference type="InterPro" id="IPR050160">
    <property type="entry name" value="MHC/Immunoglobulin"/>
</dbReference>
<dbReference type="InterPro" id="IPR007110">
    <property type="entry name" value="Ig-like_dom"/>
</dbReference>
<protein>
    <recommendedName>
        <fullName evidence="3">Beta-2-microglobulin</fullName>
    </recommendedName>
</protein>
<evidence type="ECO:0000259" key="9">
    <source>
        <dbReference type="PROSITE" id="PS50835"/>
    </source>
</evidence>
<evidence type="ECO:0000256" key="4">
    <source>
        <dbReference type="ARBA" id="ARBA00022451"/>
    </source>
</evidence>
<evidence type="ECO:0000256" key="3">
    <source>
        <dbReference type="ARBA" id="ARBA00018767"/>
    </source>
</evidence>
<keyword evidence="7" id="KW-0393">Immunoglobulin domain</keyword>
<evidence type="ECO:0000256" key="8">
    <source>
        <dbReference type="SAM" id="SignalP"/>
    </source>
</evidence>
<evidence type="ECO:0000256" key="6">
    <source>
        <dbReference type="ARBA" id="ARBA00022859"/>
    </source>
</evidence>
<dbReference type="Proteomes" id="UP001148018">
    <property type="component" value="Unassembled WGS sequence"/>
</dbReference>
<comment type="similarity">
    <text evidence="2">Belongs to the beta-2-microglobulin family.</text>
</comment>
<dbReference type="SMART" id="SM00407">
    <property type="entry name" value="IGc1"/>
    <property type="match status" value="1"/>
</dbReference>
<gene>
    <name evidence="10" type="ORF">NHX12_020566</name>
</gene>
<dbReference type="PROSITE" id="PS50835">
    <property type="entry name" value="IG_LIKE"/>
    <property type="match status" value="1"/>
</dbReference>
<accession>A0A9Q0EV60</accession>
<name>A0A9Q0EV60_9TELE</name>
<dbReference type="GO" id="GO:0005576">
    <property type="term" value="C:extracellular region"/>
    <property type="evidence" value="ECO:0007669"/>
    <property type="project" value="UniProtKB-SubCell"/>
</dbReference>
<feature type="domain" description="Ig-like" evidence="9">
    <location>
        <begin position="25"/>
        <end position="116"/>
    </location>
</feature>
<evidence type="ECO:0000256" key="5">
    <source>
        <dbReference type="ARBA" id="ARBA00022525"/>
    </source>
</evidence>
<dbReference type="Gene3D" id="2.60.40.10">
    <property type="entry name" value="Immunoglobulins"/>
    <property type="match status" value="1"/>
</dbReference>
<evidence type="ECO:0000256" key="7">
    <source>
        <dbReference type="ARBA" id="ARBA00023319"/>
    </source>
</evidence>
<dbReference type="PROSITE" id="PS00290">
    <property type="entry name" value="IG_MHC"/>
    <property type="match status" value="1"/>
</dbReference>
<dbReference type="PANTHER" id="PTHR19944">
    <property type="entry name" value="MHC CLASS II-RELATED"/>
    <property type="match status" value="1"/>
</dbReference>
<comment type="caution">
    <text evidence="10">The sequence shown here is derived from an EMBL/GenBank/DDBJ whole genome shotgun (WGS) entry which is preliminary data.</text>
</comment>
<dbReference type="OrthoDB" id="9949628at2759"/>
<dbReference type="InterPro" id="IPR013783">
    <property type="entry name" value="Ig-like_fold"/>
</dbReference>
<proteinExistence type="inferred from homology"/>
<dbReference type="AlphaFoldDB" id="A0A9Q0EV60"/>
<dbReference type="InterPro" id="IPR003597">
    <property type="entry name" value="Ig_C1-set"/>
</dbReference>
<dbReference type="InterPro" id="IPR036179">
    <property type="entry name" value="Ig-like_dom_sf"/>
</dbReference>
<keyword evidence="5" id="KW-0964">Secreted</keyword>
<dbReference type="SUPFAM" id="SSF48726">
    <property type="entry name" value="Immunoglobulin"/>
    <property type="match status" value="1"/>
</dbReference>
<comment type="subcellular location">
    <subcellularLocation>
        <location evidence="1">Secreted</location>
    </subcellularLocation>
</comment>
<organism evidence="10 11">
    <name type="scientific">Muraenolepis orangiensis</name>
    <name type="common">Patagonian moray cod</name>
    <dbReference type="NCBI Taxonomy" id="630683"/>
    <lineage>
        <taxon>Eukaryota</taxon>
        <taxon>Metazoa</taxon>
        <taxon>Chordata</taxon>
        <taxon>Craniata</taxon>
        <taxon>Vertebrata</taxon>
        <taxon>Euteleostomi</taxon>
        <taxon>Actinopterygii</taxon>
        <taxon>Neopterygii</taxon>
        <taxon>Teleostei</taxon>
        <taxon>Neoteleostei</taxon>
        <taxon>Acanthomorphata</taxon>
        <taxon>Zeiogadaria</taxon>
        <taxon>Gadariae</taxon>
        <taxon>Gadiformes</taxon>
        <taxon>Muraenolepidoidei</taxon>
        <taxon>Muraenolepididae</taxon>
        <taxon>Muraenolepis</taxon>
    </lineage>
</organism>
<evidence type="ECO:0000313" key="10">
    <source>
        <dbReference type="EMBL" id="KAJ3612290.1"/>
    </source>
</evidence>
<evidence type="ECO:0000313" key="11">
    <source>
        <dbReference type="Proteomes" id="UP001148018"/>
    </source>
</evidence>